<accession>A0ABD5XUK0</accession>
<feature type="region of interest" description="Disordered" evidence="1">
    <location>
        <begin position="87"/>
        <end position="140"/>
    </location>
</feature>
<sequence>MFGYGHSDVDFHEKVKRKVRWRITMNGTANPTRASQVVGVGNVPMNTDLTSHLKTGKCVMWTEQRFCYPLAWGDIPKPTDEELRVRLVPRVPKDPADADAASREDERDARSPATTRGRVTDPRKRRWTTSRRRRTGVGGR</sequence>
<feature type="compositionally biased region" description="Basic and acidic residues" evidence="1">
    <location>
        <begin position="87"/>
        <end position="110"/>
    </location>
</feature>
<comment type="caution">
    <text evidence="2">The sequence shown here is derived from an EMBL/GenBank/DDBJ whole genome shotgun (WGS) entry which is preliminary data.</text>
</comment>
<feature type="compositionally biased region" description="Basic residues" evidence="1">
    <location>
        <begin position="123"/>
        <end position="140"/>
    </location>
</feature>
<gene>
    <name evidence="2" type="ORF">ACFQRB_16225</name>
</gene>
<organism evidence="2 3">
    <name type="scientific">Halobaculum litoreum</name>
    <dbReference type="NCBI Taxonomy" id="3031998"/>
    <lineage>
        <taxon>Archaea</taxon>
        <taxon>Methanobacteriati</taxon>
        <taxon>Methanobacteriota</taxon>
        <taxon>Stenosarchaea group</taxon>
        <taxon>Halobacteria</taxon>
        <taxon>Halobacteriales</taxon>
        <taxon>Haloferacaceae</taxon>
        <taxon>Halobaculum</taxon>
    </lineage>
</organism>
<dbReference type="AlphaFoldDB" id="A0ABD5XUK0"/>
<reference evidence="2 3" key="1">
    <citation type="journal article" date="2019" name="Int. J. Syst. Evol. Microbiol.">
        <title>The Global Catalogue of Microorganisms (GCM) 10K type strain sequencing project: providing services to taxonomists for standard genome sequencing and annotation.</title>
        <authorList>
            <consortium name="The Broad Institute Genomics Platform"/>
            <consortium name="The Broad Institute Genome Sequencing Center for Infectious Disease"/>
            <person name="Wu L."/>
            <person name="Ma J."/>
        </authorList>
    </citation>
    <scope>NUCLEOTIDE SEQUENCE [LARGE SCALE GENOMIC DNA]</scope>
    <source>
        <strain evidence="2 3">DT92</strain>
    </source>
</reference>
<dbReference type="Proteomes" id="UP001596368">
    <property type="component" value="Unassembled WGS sequence"/>
</dbReference>
<protein>
    <submittedName>
        <fullName evidence="2">Uncharacterized protein</fullName>
    </submittedName>
</protein>
<proteinExistence type="predicted"/>
<evidence type="ECO:0000313" key="3">
    <source>
        <dbReference type="Proteomes" id="UP001596368"/>
    </source>
</evidence>
<keyword evidence="3" id="KW-1185">Reference proteome</keyword>
<dbReference type="EMBL" id="JBHSZG010000001">
    <property type="protein sequence ID" value="MFC7137571.1"/>
    <property type="molecule type" value="Genomic_DNA"/>
</dbReference>
<evidence type="ECO:0000256" key="1">
    <source>
        <dbReference type="SAM" id="MobiDB-lite"/>
    </source>
</evidence>
<name>A0ABD5XUK0_9EURY</name>
<evidence type="ECO:0000313" key="2">
    <source>
        <dbReference type="EMBL" id="MFC7137571.1"/>
    </source>
</evidence>